<feature type="binding site" evidence="3">
    <location>
        <position position="460"/>
    </location>
    <ligand>
        <name>Zn(2+)</name>
        <dbReference type="ChEBI" id="CHEBI:29105"/>
    </ligand>
</feature>
<dbReference type="GO" id="GO:0008168">
    <property type="term" value="F:methyltransferase activity"/>
    <property type="evidence" value="ECO:0007669"/>
    <property type="project" value="UniProtKB-UniRule"/>
</dbReference>
<dbReference type="InterPro" id="IPR008999">
    <property type="entry name" value="Actin-crosslinking"/>
</dbReference>
<keyword evidence="2 3" id="KW-0808">Transferase</keyword>
<dbReference type="SUPFAM" id="SSF82282">
    <property type="entry name" value="Homocysteine S-methyltransferase"/>
    <property type="match status" value="1"/>
</dbReference>
<dbReference type="STRING" id="1392255.A0A2I1CFR0"/>
<dbReference type="Proteomes" id="UP000234474">
    <property type="component" value="Unassembled WGS sequence"/>
</dbReference>
<dbReference type="SUPFAM" id="SSF50405">
    <property type="entry name" value="Actin-crosslinking proteins"/>
    <property type="match status" value="1"/>
</dbReference>
<feature type="binding site" evidence="3">
    <location>
        <position position="370"/>
    </location>
    <ligand>
        <name>Zn(2+)</name>
        <dbReference type="ChEBI" id="CHEBI:29105"/>
    </ligand>
</feature>
<dbReference type="InterPro" id="IPR036589">
    <property type="entry name" value="HCY_dom_sf"/>
</dbReference>
<keyword evidence="3" id="KW-0862">Zinc</keyword>
<dbReference type="EMBL" id="MSZS01000002">
    <property type="protein sequence ID" value="PKX96428.1"/>
    <property type="molecule type" value="Genomic_DNA"/>
</dbReference>
<dbReference type="AlphaFoldDB" id="A0A2I1CFR0"/>
<dbReference type="PROSITE" id="PS50970">
    <property type="entry name" value="HCY"/>
    <property type="match status" value="1"/>
</dbReference>
<comment type="caution">
    <text evidence="5">The sequence shown here is derived from an EMBL/GenBank/DDBJ whole genome shotgun (WGS) entry which is preliminary data.</text>
</comment>
<dbReference type="FunFam" id="3.20.20.330:FF:000007">
    <property type="entry name" value="Homocysteine S-methyltransferase (Eurofung)"/>
    <property type="match status" value="1"/>
</dbReference>
<dbReference type="PANTHER" id="PTHR11103">
    <property type="entry name" value="SLR1189 PROTEIN"/>
    <property type="match status" value="1"/>
</dbReference>
<dbReference type="PANTHER" id="PTHR11103:SF10">
    <property type="entry name" value="HOMOCYSTEINE S-METHYLTRANSFERASE 1-RELATED"/>
    <property type="match status" value="1"/>
</dbReference>
<protein>
    <submittedName>
        <fullName evidence="5">Homocysteine S-methyltransferase</fullName>
    </submittedName>
</protein>
<evidence type="ECO:0000256" key="3">
    <source>
        <dbReference type="PROSITE-ProRule" id="PRU00333"/>
    </source>
</evidence>
<gene>
    <name evidence="5" type="ORF">P174DRAFT_417465</name>
</gene>
<dbReference type="Gene3D" id="2.80.10.50">
    <property type="match status" value="1"/>
</dbReference>
<comment type="cofactor">
    <cofactor evidence="3">
        <name>Zn(2+)</name>
        <dbReference type="ChEBI" id="CHEBI:29105"/>
    </cofactor>
</comment>
<keyword evidence="3" id="KW-0479">Metal-binding</keyword>
<dbReference type="Pfam" id="PF02574">
    <property type="entry name" value="S-methyl_trans"/>
    <property type="match status" value="1"/>
</dbReference>
<dbReference type="OMA" id="CSQPEVI"/>
<dbReference type="Gene3D" id="3.20.20.330">
    <property type="entry name" value="Homocysteine-binding-like domain"/>
    <property type="match status" value="1"/>
</dbReference>
<sequence>MSDAELSISSSPVQDGKKYSIKVPGGGALSVVPGKYKNEEVHIRSWENAKNQLWVAEANDGGFGFRNASSGRLLGSNKNGDIAADADKLDSWERFKFLNVGSGYLFWVIYNGTQQYLYRPAHRSVALFPPGIFTSNDLNPNPRRRTRNLPPRPTRHRLRLLYPLWASHLLVSDPTTLLACQRDFVTAGSDVLLTATYQVSIEGFARTKTPEFPDGIPRPAIGKYLRTALAIAEQARVRPSAAKIALSLGPYGACMIPGQEYSGRYDAEHDSEETLFQWHLERLRLFLEADEKLAERVQYVAFETLPRLDEIRAVRRAIRAAGLDVPFWVACVFPGEEATLPDGSSIGQIVQAALAEMEDAAVPWGVGINCTKIYKLDALVREFGEEIARAVGAGRVGAVPSLVLYPDGTNGEVYNTTTQTWEKPEGYTSDERGPWESQLAQVVTNARATGPFTSFLVGGCCKASHNDIRKLAEQLKTA</sequence>
<dbReference type="RefSeq" id="XP_024685023.1">
    <property type="nucleotide sequence ID" value="XM_024824603.1"/>
</dbReference>
<feature type="domain" description="Hcy-binding" evidence="4">
    <location>
        <begin position="114"/>
        <end position="475"/>
    </location>
</feature>
<proteinExistence type="predicted"/>
<keyword evidence="1 3" id="KW-0489">Methyltransferase</keyword>
<dbReference type="OrthoDB" id="261426at2759"/>
<evidence type="ECO:0000313" key="5">
    <source>
        <dbReference type="EMBL" id="PKX96428.1"/>
    </source>
</evidence>
<accession>A0A2I1CFR0</accession>
<organism evidence="5 6">
    <name type="scientific">Aspergillus novofumigatus (strain IBT 16806)</name>
    <dbReference type="NCBI Taxonomy" id="1392255"/>
    <lineage>
        <taxon>Eukaryota</taxon>
        <taxon>Fungi</taxon>
        <taxon>Dikarya</taxon>
        <taxon>Ascomycota</taxon>
        <taxon>Pezizomycotina</taxon>
        <taxon>Eurotiomycetes</taxon>
        <taxon>Eurotiomycetidae</taxon>
        <taxon>Eurotiales</taxon>
        <taxon>Aspergillaceae</taxon>
        <taxon>Aspergillus</taxon>
        <taxon>Aspergillus subgen. Fumigati</taxon>
    </lineage>
</organism>
<feature type="binding site" evidence="3">
    <location>
        <position position="461"/>
    </location>
    <ligand>
        <name>Zn(2+)</name>
        <dbReference type="ChEBI" id="CHEBI:29105"/>
    </ligand>
</feature>
<dbReference type="GeneID" id="36531928"/>
<keyword evidence="6" id="KW-1185">Reference proteome</keyword>
<name>A0A2I1CFR0_ASPN1</name>
<dbReference type="GO" id="GO:0032259">
    <property type="term" value="P:methylation"/>
    <property type="evidence" value="ECO:0007669"/>
    <property type="project" value="UniProtKB-KW"/>
</dbReference>
<reference evidence="6" key="1">
    <citation type="journal article" date="2018" name="Proc. Natl. Acad. Sci. U.S.A.">
        <title>Linking secondary metabolites to gene clusters through genome sequencing of six diverse Aspergillus species.</title>
        <authorList>
            <person name="Kaerboelling I."/>
            <person name="Vesth T.C."/>
            <person name="Frisvad J.C."/>
            <person name="Nybo J.L."/>
            <person name="Theobald S."/>
            <person name="Kuo A."/>
            <person name="Bowyer P."/>
            <person name="Matsuda Y."/>
            <person name="Mondo S."/>
            <person name="Lyhne E.K."/>
            <person name="Kogle M.E."/>
            <person name="Clum A."/>
            <person name="Lipzen A."/>
            <person name="Salamov A."/>
            <person name="Ngan C.Y."/>
            <person name="Daum C."/>
            <person name="Chiniquy J."/>
            <person name="Barry K."/>
            <person name="LaButti K."/>
            <person name="Haridas S."/>
            <person name="Simmons B.A."/>
            <person name="Magnuson J.K."/>
            <person name="Mortensen U.H."/>
            <person name="Larsen T.O."/>
            <person name="Grigoriev I.V."/>
            <person name="Baker S.E."/>
            <person name="Andersen M.R."/>
        </authorList>
    </citation>
    <scope>NUCLEOTIDE SEQUENCE [LARGE SCALE GENOMIC DNA]</scope>
    <source>
        <strain evidence="6">IBT 16806</strain>
    </source>
</reference>
<dbReference type="GO" id="GO:0046872">
    <property type="term" value="F:metal ion binding"/>
    <property type="evidence" value="ECO:0007669"/>
    <property type="project" value="UniProtKB-KW"/>
</dbReference>
<evidence type="ECO:0000313" key="6">
    <source>
        <dbReference type="Proteomes" id="UP000234474"/>
    </source>
</evidence>
<evidence type="ECO:0000259" key="4">
    <source>
        <dbReference type="PROSITE" id="PS50970"/>
    </source>
</evidence>
<dbReference type="VEuPathDB" id="FungiDB:P174DRAFT_417465"/>
<evidence type="ECO:0000256" key="2">
    <source>
        <dbReference type="ARBA" id="ARBA00022679"/>
    </source>
</evidence>
<dbReference type="InterPro" id="IPR003726">
    <property type="entry name" value="HCY_dom"/>
</dbReference>
<evidence type="ECO:0000256" key="1">
    <source>
        <dbReference type="ARBA" id="ARBA00022603"/>
    </source>
</evidence>